<evidence type="ECO:0000313" key="3">
    <source>
        <dbReference type="Proteomes" id="UP001519887"/>
    </source>
</evidence>
<protein>
    <submittedName>
        <fullName evidence="2">Alpha-mannosidase</fullName>
    </submittedName>
</protein>
<dbReference type="EMBL" id="JAHZIK010002814">
    <property type="protein sequence ID" value="MBW7461272.1"/>
    <property type="molecule type" value="Genomic_DNA"/>
</dbReference>
<dbReference type="InterPro" id="IPR027291">
    <property type="entry name" value="Glyco_hydro_38_N_sf"/>
</dbReference>
<dbReference type="Pfam" id="PF01074">
    <property type="entry name" value="Glyco_hydro_38N"/>
    <property type="match status" value="1"/>
</dbReference>
<comment type="caution">
    <text evidence="2">The sequence shown here is derived from an EMBL/GenBank/DDBJ whole genome shotgun (WGS) entry which is preliminary data.</text>
</comment>
<keyword evidence="3" id="KW-1185">Reference proteome</keyword>
<dbReference type="PANTHER" id="PTHR46017">
    <property type="entry name" value="ALPHA-MANNOSIDASE 2C1"/>
    <property type="match status" value="1"/>
</dbReference>
<feature type="domain" description="Glycoside hydrolase family 38 N-terminal" evidence="1">
    <location>
        <begin position="96"/>
        <end position="210"/>
    </location>
</feature>
<dbReference type="Gene3D" id="3.20.110.10">
    <property type="entry name" value="Glycoside hydrolase 38, N terminal domain"/>
    <property type="match status" value="1"/>
</dbReference>
<gene>
    <name evidence="2" type="ORF">K0U00_45170</name>
</gene>
<reference evidence="2 3" key="1">
    <citation type="submission" date="2021-07" db="EMBL/GenBank/DDBJ databases">
        <title>Paenibacillus radiodurans sp. nov., isolated from the southeastern edge of Tengger Desert.</title>
        <authorList>
            <person name="Zhang G."/>
        </authorList>
    </citation>
    <scope>NUCLEOTIDE SEQUENCE [LARGE SCALE GENOMIC DNA]</scope>
    <source>
        <strain evidence="2 3">CCM 7311</strain>
    </source>
</reference>
<dbReference type="PANTHER" id="PTHR46017:SF1">
    <property type="entry name" value="ALPHA-MANNOSIDASE 2C1"/>
    <property type="match status" value="1"/>
</dbReference>
<dbReference type="Proteomes" id="UP001519887">
    <property type="component" value="Unassembled WGS sequence"/>
</dbReference>
<accession>A0ABS7CK10</accession>
<name>A0ABS7CK10_9BACL</name>
<feature type="non-terminal residue" evidence="2">
    <location>
        <position position="211"/>
    </location>
</feature>
<evidence type="ECO:0000313" key="2">
    <source>
        <dbReference type="EMBL" id="MBW7461272.1"/>
    </source>
</evidence>
<organism evidence="2 3">
    <name type="scientific">Paenibacillus sepulcri</name>
    <dbReference type="NCBI Taxonomy" id="359917"/>
    <lineage>
        <taxon>Bacteria</taxon>
        <taxon>Bacillati</taxon>
        <taxon>Bacillota</taxon>
        <taxon>Bacilli</taxon>
        <taxon>Bacillales</taxon>
        <taxon>Paenibacillaceae</taxon>
        <taxon>Paenibacillus</taxon>
    </lineage>
</organism>
<evidence type="ECO:0000259" key="1">
    <source>
        <dbReference type="Pfam" id="PF01074"/>
    </source>
</evidence>
<dbReference type="SUPFAM" id="SSF88713">
    <property type="entry name" value="Glycoside hydrolase/deacetylase"/>
    <property type="match status" value="1"/>
</dbReference>
<sequence length="211" mass="24200">YAGHDRELPVYRHAQLVAVNEELYQFFIDLKVLLQLRNGLAPGSLRVSEIDTGFLKLISALDWNEAASAPEEFALAGRSILKPLLDCVNGSTAPKLFMMGQSHLDIAWLWPIEETKRKIARTFSNQLALLDEYPEYRYMQSQPYLFQLAKELHPKLYGRIKQYVAEGRIIPEGGAWVEPDTNIPSGESLVRQFLYGKRFFREEFGAECEML</sequence>
<dbReference type="InterPro" id="IPR011330">
    <property type="entry name" value="Glyco_hydro/deAcase_b/a-brl"/>
</dbReference>
<proteinExistence type="predicted"/>
<feature type="non-terminal residue" evidence="2">
    <location>
        <position position="1"/>
    </location>
</feature>
<dbReference type="InterPro" id="IPR000602">
    <property type="entry name" value="Glyco_hydro_38_N"/>
</dbReference>